<protein>
    <submittedName>
        <fullName evidence="2">Uncharacterized protein</fullName>
    </submittedName>
</protein>
<keyword evidence="3" id="KW-1185">Reference proteome</keyword>
<dbReference type="Proteomes" id="UP000823749">
    <property type="component" value="Chromosome 8"/>
</dbReference>
<organism evidence="2 3">
    <name type="scientific">Rhododendron griersonianum</name>
    <dbReference type="NCBI Taxonomy" id="479676"/>
    <lineage>
        <taxon>Eukaryota</taxon>
        <taxon>Viridiplantae</taxon>
        <taxon>Streptophyta</taxon>
        <taxon>Embryophyta</taxon>
        <taxon>Tracheophyta</taxon>
        <taxon>Spermatophyta</taxon>
        <taxon>Magnoliopsida</taxon>
        <taxon>eudicotyledons</taxon>
        <taxon>Gunneridae</taxon>
        <taxon>Pentapetalae</taxon>
        <taxon>asterids</taxon>
        <taxon>Ericales</taxon>
        <taxon>Ericaceae</taxon>
        <taxon>Ericoideae</taxon>
        <taxon>Rhodoreae</taxon>
        <taxon>Rhododendron</taxon>
    </lineage>
</organism>
<feature type="compositionally biased region" description="Basic and acidic residues" evidence="1">
    <location>
        <begin position="40"/>
        <end position="53"/>
    </location>
</feature>
<proteinExistence type="predicted"/>
<feature type="compositionally biased region" description="Acidic residues" evidence="1">
    <location>
        <begin position="59"/>
        <end position="80"/>
    </location>
</feature>
<accession>A0AAV6J2Y4</accession>
<dbReference type="PANTHER" id="PTHR35511">
    <property type="entry name" value="A-KINASE ANCHOR-LIKE PROTEIN"/>
    <property type="match status" value="1"/>
</dbReference>
<reference evidence="2" key="1">
    <citation type="submission" date="2020-08" db="EMBL/GenBank/DDBJ databases">
        <title>Plant Genome Project.</title>
        <authorList>
            <person name="Zhang R.-G."/>
        </authorList>
    </citation>
    <scope>NUCLEOTIDE SEQUENCE</scope>
    <source>
        <strain evidence="2">WSP0</strain>
        <tissue evidence="2">Leaf</tissue>
    </source>
</reference>
<name>A0AAV6J2Y4_9ERIC</name>
<evidence type="ECO:0000256" key="1">
    <source>
        <dbReference type="SAM" id="MobiDB-lite"/>
    </source>
</evidence>
<dbReference type="PANTHER" id="PTHR35511:SF2">
    <property type="entry name" value="A-KINASE ANCHOR-LIKE PROTEIN"/>
    <property type="match status" value="1"/>
</dbReference>
<dbReference type="AlphaFoldDB" id="A0AAV6J2Y4"/>
<dbReference type="EMBL" id="JACTNZ010000008">
    <property type="protein sequence ID" value="KAG5534873.1"/>
    <property type="molecule type" value="Genomic_DNA"/>
</dbReference>
<evidence type="ECO:0000313" key="3">
    <source>
        <dbReference type="Proteomes" id="UP000823749"/>
    </source>
</evidence>
<gene>
    <name evidence="2" type="ORF">RHGRI_022858</name>
</gene>
<evidence type="ECO:0000313" key="2">
    <source>
        <dbReference type="EMBL" id="KAG5534873.1"/>
    </source>
</evidence>
<sequence>MGKQSEEITEESQMIESAKLSLSDLLQRSTKRNVQVGEDVTEKRELMGNKEEPQNETAETVEAEEEEAVHDKKDEEEEGDELKREDSGSDAPVMVEASRDMDVKIAHKKPHHHNILSGVGSKVKHSLAKVKKAITGKSSHPKPTSPK</sequence>
<feature type="region of interest" description="Disordered" evidence="1">
    <location>
        <begin position="30"/>
        <end position="93"/>
    </location>
</feature>
<comment type="caution">
    <text evidence="2">The sequence shown here is derived from an EMBL/GenBank/DDBJ whole genome shotgun (WGS) entry which is preliminary data.</text>
</comment>